<accession>A0A7W2FR00</accession>
<comment type="caution">
    <text evidence="1">The sequence shown here is derived from an EMBL/GenBank/DDBJ whole genome shotgun (WGS) entry which is preliminary data.</text>
</comment>
<name>A0A7W2FR00_9VIBR</name>
<proteinExistence type="predicted"/>
<dbReference type="Proteomes" id="UP000571701">
    <property type="component" value="Unassembled WGS sequence"/>
</dbReference>
<dbReference type="InterPro" id="IPR036866">
    <property type="entry name" value="RibonucZ/Hydroxyglut_hydro"/>
</dbReference>
<evidence type="ECO:0000313" key="2">
    <source>
        <dbReference type="Proteomes" id="UP000571701"/>
    </source>
</evidence>
<keyword evidence="2" id="KW-1185">Reference proteome</keyword>
<sequence length="240" mass="27233">MLEIQPSVWIVDGNDVPFLGFAYSTRMTVIRLNDGKLWVHSPIALTPLLKEQIDQLGEVSFLIAPNHLHHLFIAEWQAQYPQALTYGTAQVIKKRQDLRFENSLAESATFPWDDEITHLLFTGSSVMQESVFLHKASQTLIVTDLIENFDPQRFKPLQRSIAKVVGILAPNGKMPLDWRLTFQFSKASAREHLLTILAWQPQRIIMAHGEIIQTDAVGFLCHSFAWLGDLTQGYGVNRPS</sequence>
<gene>
    <name evidence="1" type="ORF">H2O73_09920</name>
</gene>
<organism evidence="1 2">
    <name type="scientific">Vibrio marinisediminis</name>
    <dbReference type="NCBI Taxonomy" id="2758441"/>
    <lineage>
        <taxon>Bacteria</taxon>
        <taxon>Pseudomonadati</taxon>
        <taxon>Pseudomonadota</taxon>
        <taxon>Gammaproteobacteria</taxon>
        <taxon>Vibrionales</taxon>
        <taxon>Vibrionaceae</taxon>
        <taxon>Vibrio</taxon>
    </lineage>
</organism>
<dbReference type="SUPFAM" id="SSF56281">
    <property type="entry name" value="Metallo-hydrolase/oxidoreductase"/>
    <property type="match status" value="1"/>
</dbReference>
<dbReference type="PANTHER" id="PTHR33835">
    <property type="entry name" value="YALI0C07656P"/>
    <property type="match status" value="1"/>
</dbReference>
<protein>
    <submittedName>
        <fullName evidence="1">DUF4336 domain-containing protein</fullName>
    </submittedName>
</protein>
<dbReference type="InterPro" id="IPR025638">
    <property type="entry name" value="DUF4336"/>
</dbReference>
<dbReference type="EMBL" id="JACFYF010000004">
    <property type="protein sequence ID" value="MBA5762658.1"/>
    <property type="molecule type" value="Genomic_DNA"/>
</dbReference>
<reference evidence="1 2" key="1">
    <citation type="submission" date="2020-07" db="EMBL/GenBank/DDBJ databases">
        <title>Vibrio marinisediminis sp. nov., isolated from marine sediment.</title>
        <authorList>
            <person name="Ji X."/>
        </authorList>
    </citation>
    <scope>NUCLEOTIDE SEQUENCE [LARGE SCALE GENOMIC DNA]</scope>
    <source>
        <strain evidence="1 2">404</strain>
    </source>
</reference>
<dbReference type="Pfam" id="PF14234">
    <property type="entry name" value="DUF4336"/>
    <property type="match status" value="1"/>
</dbReference>
<dbReference type="AlphaFoldDB" id="A0A7W2FR00"/>
<dbReference type="PANTHER" id="PTHR33835:SF1">
    <property type="entry name" value="METALLO-BETA-LACTAMASE DOMAIN-CONTAINING PROTEIN"/>
    <property type="match status" value="1"/>
</dbReference>
<evidence type="ECO:0000313" key="1">
    <source>
        <dbReference type="EMBL" id="MBA5762658.1"/>
    </source>
</evidence>
<dbReference type="RefSeq" id="WP_182108681.1">
    <property type="nucleotide sequence ID" value="NZ_JACFYF010000004.1"/>
</dbReference>